<gene>
    <name evidence="2" type="ORF">DR78_963</name>
    <name evidence="3" type="ORF">IBE52_07925</name>
    <name evidence="1" type="ORF">LA55_62</name>
</gene>
<dbReference type="STRING" id="28110.KU46_607"/>
<dbReference type="EMBL" id="CP009440">
    <property type="protein sequence ID" value="AJI53160.1"/>
    <property type="molecule type" value="Genomic_DNA"/>
</dbReference>
<keyword evidence="6" id="KW-1185">Reference proteome</keyword>
<dbReference type="RefSeq" id="WP_004286766.1">
    <property type="nucleotide sequence ID" value="NZ_CP009343.1"/>
</dbReference>
<dbReference type="InterPro" id="IPR038078">
    <property type="entry name" value="PhoU-like_sf"/>
</dbReference>
<dbReference type="AlphaFoldDB" id="A0A080Q819"/>
<dbReference type="PANTHER" id="PTHR37298">
    <property type="entry name" value="UPF0111 PROTEIN YKAA"/>
    <property type="match status" value="1"/>
</dbReference>
<dbReference type="GeneID" id="93255105"/>
<organism evidence="1 5">
    <name type="scientific">Francisella philomiragia</name>
    <dbReference type="NCBI Taxonomy" id="28110"/>
    <lineage>
        <taxon>Bacteria</taxon>
        <taxon>Pseudomonadati</taxon>
        <taxon>Pseudomonadota</taxon>
        <taxon>Gammaproteobacteria</taxon>
        <taxon>Thiotrichales</taxon>
        <taxon>Francisellaceae</taxon>
        <taxon>Francisella</taxon>
    </lineage>
</organism>
<sequence length="218" mass="25346">MLRKLVKSLIPSQDKIFFDLMIEATEAVEDSARILDKLVKEEDNLTISELSEELRLTRTVTVEVANKMDHELARYFVTPVDRVELHNITTLLLKLNRRIVKIHRYMQILMEEERGNVNIYLANSVETLRKMTKVLDDMMKAFVSGDNKELKNFYIRITALDENVLEELGHALKKFSHYDEGDIIFIMKVKDIYKAIESAISTCTSVAESIMRLYVKEV</sequence>
<reference evidence="2 4" key="1">
    <citation type="submission" date="2014-04" db="EMBL/GenBank/DDBJ databases">
        <authorList>
            <person name="Bishop-Lilly K.A."/>
            <person name="Broomall S.M."/>
            <person name="Chain P.S."/>
            <person name="Chertkov O."/>
            <person name="Coyne S.R."/>
            <person name="Daligault H.E."/>
            <person name="Davenport K.W."/>
            <person name="Erkkila T."/>
            <person name="Frey K.G."/>
            <person name="Gibbons H.S."/>
            <person name="Gu W."/>
            <person name="Jaissle J."/>
            <person name="Johnson S.L."/>
            <person name="Koroleva G.I."/>
            <person name="Ladner J.T."/>
            <person name="Lo C.-C."/>
            <person name="Minogue T.D."/>
            <person name="Munk C."/>
            <person name="Palacios G.F."/>
            <person name="Redden C.L."/>
            <person name="Rosenzweig C.N."/>
            <person name="Scholz M.B."/>
            <person name="Teshima H."/>
            <person name="Xu Y."/>
        </authorList>
    </citation>
    <scope>NUCLEOTIDE SEQUENCE [LARGE SCALE GENOMIC DNA]</scope>
    <source>
        <strain evidence="2 4">FAJ</strain>
    </source>
</reference>
<dbReference type="EMBL" id="JOUE01000006">
    <property type="protein sequence ID" value="KFJ42458.1"/>
    <property type="molecule type" value="Genomic_DNA"/>
</dbReference>
<dbReference type="OMA" id="NKMDHEL"/>
<evidence type="ECO:0000313" key="6">
    <source>
        <dbReference type="Proteomes" id="UP000760407"/>
    </source>
</evidence>
<evidence type="ECO:0000313" key="4">
    <source>
        <dbReference type="Proteomes" id="UP000029117"/>
    </source>
</evidence>
<dbReference type="KEGG" id="fpm:LA56_1431"/>
<dbReference type="Gene3D" id="1.20.58.220">
    <property type="entry name" value="Phosphate transport system protein phou homolog 2, domain 2"/>
    <property type="match status" value="1"/>
</dbReference>
<protein>
    <submittedName>
        <fullName evidence="3">PhoU family transcriptional regulator</fullName>
    </submittedName>
</protein>
<name>A0A080Q819_9GAMM</name>
<dbReference type="PANTHER" id="PTHR37298:SF1">
    <property type="entry name" value="UPF0111 PROTEIN YKAA"/>
    <property type="match status" value="1"/>
</dbReference>
<evidence type="ECO:0000313" key="2">
    <source>
        <dbReference type="EMBL" id="KFJ42458.1"/>
    </source>
</evidence>
<dbReference type="Proteomes" id="UP000760407">
    <property type="component" value="Unassembled WGS sequence"/>
</dbReference>
<reference evidence="3 6" key="3">
    <citation type="submission" date="2020-08" db="EMBL/GenBank/DDBJ databases">
        <title>Comparative genomics of Francisella species.</title>
        <authorList>
            <person name="Sahl J."/>
            <person name="Sjodin A."/>
            <person name="Wagner D."/>
            <person name="Forsman M."/>
        </authorList>
    </citation>
    <scope>NUCLEOTIDE SEQUENCE [LARGE SCALE GENOMIC DNA]</scope>
    <source>
        <strain evidence="3 6">F1093</strain>
    </source>
</reference>
<dbReference type="EMBL" id="JACTSG010000005">
    <property type="protein sequence ID" value="MBK2302841.1"/>
    <property type="molecule type" value="Genomic_DNA"/>
</dbReference>
<dbReference type="KEGG" id="fpx:KU46_607"/>
<dbReference type="PATRIC" id="fig|28110.15.peg.1699"/>
<evidence type="ECO:0000313" key="1">
    <source>
        <dbReference type="EMBL" id="AJI53160.1"/>
    </source>
</evidence>
<dbReference type="Proteomes" id="UP000029117">
    <property type="component" value="Unassembled WGS sequence"/>
</dbReference>
<evidence type="ECO:0000313" key="5">
    <source>
        <dbReference type="Proteomes" id="UP000031830"/>
    </source>
</evidence>
<dbReference type="Proteomes" id="UP000031830">
    <property type="component" value="Chromosome"/>
</dbReference>
<proteinExistence type="predicted"/>
<dbReference type="InterPro" id="IPR052912">
    <property type="entry name" value="UPF0111_domain"/>
</dbReference>
<reference evidence="1 5" key="2">
    <citation type="journal article" date="2015" name="Genome Announc.">
        <title>Genome sequencing of 18 francisella strains to aid in assay development and testing.</title>
        <authorList>
            <person name="Johnson S.L."/>
            <person name="Daligault H.E."/>
            <person name="Davenport K.W."/>
            <person name="Coyne S.R."/>
            <person name="Frey K.G."/>
            <person name="Koroleva G.I."/>
            <person name="Broomall S.M."/>
            <person name="Bishop-Lilly K.A."/>
            <person name="Bruce D.C."/>
            <person name="Chertkov O."/>
            <person name="Freitas T."/>
            <person name="Jaissle J."/>
            <person name="Ladner J.T."/>
            <person name="Rosenzweig C.N."/>
            <person name="Gibbons H.S."/>
            <person name="Palacios G.F."/>
            <person name="Redden C.L."/>
            <person name="Xu Y."/>
            <person name="Minogue T.D."/>
            <person name="Chain P.S."/>
        </authorList>
    </citation>
    <scope>NUCLEOTIDE SEQUENCE [LARGE SCALE GENOMIC DNA]</scope>
    <source>
        <strain evidence="1 5">GA01-2794</strain>
    </source>
</reference>
<dbReference type="KEGG" id="fpj:LA02_537"/>
<dbReference type="KEGG" id="fpz:LA55_62"/>
<dbReference type="OrthoDB" id="9797568at2"/>
<dbReference type="KEGG" id="fpi:BF30_948"/>
<evidence type="ECO:0000313" key="3">
    <source>
        <dbReference type="EMBL" id="MBK2302841.1"/>
    </source>
</evidence>
<accession>A0A080Q819</accession>